<feature type="repeat" description="WD" evidence="3">
    <location>
        <begin position="103"/>
        <end position="144"/>
    </location>
</feature>
<dbReference type="EMBL" id="CP002543">
    <property type="protein sequence ID" value="ADY72901.1"/>
    <property type="molecule type" value="Genomic_DNA"/>
</dbReference>
<dbReference type="STRING" id="868864.Dester_0244"/>
<keyword evidence="4" id="KW-1133">Transmembrane helix</keyword>
<dbReference type="InterPro" id="IPR001680">
    <property type="entry name" value="WD40_rpt"/>
</dbReference>
<dbReference type="PANTHER" id="PTHR19879">
    <property type="entry name" value="TRANSCRIPTION INITIATION FACTOR TFIID"/>
    <property type="match status" value="1"/>
</dbReference>
<evidence type="ECO:0000313" key="5">
    <source>
        <dbReference type="EMBL" id="ADY72901.1"/>
    </source>
</evidence>
<keyword evidence="6" id="KW-1185">Reference proteome</keyword>
<evidence type="ECO:0000313" key="6">
    <source>
        <dbReference type="Proteomes" id="UP000007102"/>
    </source>
</evidence>
<dbReference type="InterPro" id="IPR019775">
    <property type="entry name" value="WD40_repeat_CS"/>
</dbReference>
<dbReference type="SMART" id="SM00320">
    <property type="entry name" value="WD40"/>
    <property type="match status" value="7"/>
</dbReference>
<dbReference type="PROSITE" id="PS50082">
    <property type="entry name" value="WD_REPEATS_2"/>
    <property type="match status" value="2"/>
</dbReference>
<dbReference type="InterPro" id="IPR036322">
    <property type="entry name" value="WD40_repeat_dom_sf"/>
</dbReference>
<dbReference type="eggNOG" id="COG2319">
    <property type="taxonomic scope" value="Bacteria"/>
</dbReference>
<dbReference type="PANTHER" id="PTHR19879:SF9">
    <property type="entry name" value="TRANSCRIPTION INITIATION FACTOR TFIID SUBUNIT 5"/>
    <property type="match status" value="1"/>
</dbReference>
<keyword evidence="2" id="KW-0677">Repeat</keyword>
<accession>F0S1P6</accession>
<feature type="repeat" description="WD" evidence="3">
    <location>
        <begin position="145"/>
        <end position="186"/>
    </location>
</feature>
<keyword evidence="1 3" id="KW-0853">WD repeat</keyword>
<organism evidence="5 6">
    <name type="scientific">Desulfurobacterium thermolithotrophum (strain DSM 11699 / BSA)</name>
    <dbReference type="NCBI Taxonomy" id="868864"/>
    <lineage>
        <taxon>Bacteria</taxon>
        <taxon>Pseudomonadati</taxon>
        <taxon>Aquificota</taxon>
        <taxon>Aquificia</taxon>
        <taxon>Desulfurobacteriales</taxon>
        <taxon>Desulfurobacteriaceae</taxon>
        <taxon>Desulfurobacterium</taxon>
    </lineage>
</organism>
<gene>
    <name evidence="5" type="ordered locus">Dester_0244</name>
</gene>
<dbReference type="HOGENOM" id="CLU_398345_0_0_0"/>
<dbReference type="RefSeq" id="WP_013637860.1">
    <property type="nucleotide sequence ID" value="NC_015185.1"/>
</dbReference>
<keyword evidence="4" id="KW-0812">Transmembrane</keyword>
<evidence type="ECO:0000256" key="4">
    <source>
        <dbReference type="SAM" id="Phobius"/>
    </source>
</evidence>
<dbReference type="PROSITE" id="PS50294">
    <property type="entry name" value="WD_REPEATS_REGION"/>
    <property type="match status" value="1"/>
</dbReference>
<dbReference type="CDD" id="cd00200">
    <property type="entry name" value="WD40"/>
    <property type="match status" value="1"/>
</dbReference>
<dbReference type="InterPro" id="IPR015943">
    <property type="entry name" value="WD40/YVTN_repeat-like_dom_sf"/>
</dbReference>
<dbReference type="PROSITE" id="PS00678">
    <property type="entry name" value="WD_REPEATS_1"/>
    <property type="match status" value="1"/>
</dbReference>
<dbReference type="InParanoid" id="F0S1P6"/>
<reference evidence="6" key="2">
    <citation type="submission" date="2011-02" db="EMBL/GenBank/DDBJ databases">
        <title>The complete genome of Desulfurobacterium thermolithotrophum DSM 11699.</title>
        <authorList>
            <consortium name="US DOE Joint Genome Institute (JGI-PGF)"/>
            <person name="Lucas S."/>
            <person name="Copeland A."/>
            <person name="Lapidus A."/>
            <person name="Bruce D."/>
            <person name="Goodwin L."/>
            <person name="Pitluck S."/>
            <person name="Kyrpides N."/>
            <person name="Mavromatis K."/>
            <person name="Pagani I."/>
            <person name="Ivanova N."/>
            <person name="Mikhailova N."/>
            <person name="Daligault H."/>
            <person name="Detter J.C."/>
            <person name="Tapia R."/>
            <person name="Han C."/>
            <person name="Land M."/>
            <person name="Hauser L."/>
            <person name="Markowitz V."/>
            <person name="Cheng J.-F."/>
            <person name="Hugenholtz P."/>
            <person name="Woyke T."/>
            <person name="Wu D."/>
            <person name="Spring S."/>
            <person name="Brambilla E."/>
            <person name="Klenk H.-P."/>
            <person name="Eisen J.A."/>
        </authorList>
    </citation>
    <scope>NUCLEOTIDE SEQUENCE [LARGE SCALE GENOMIC DNA]</scope>
    <source>
        <strain evidence="6">DSM 11699 / BSA</strain>
    </source>
</reference>
<dbReference type="Proteomes" id="UP000007102">
    <property type="component" value="Chromosome"/>
</dbReference>
<dbReference type="KEGG" id="dte:Dester_0244"/>
<dbReference type="Pfam" id="PF00400">
    <property type="entry name" value="WD40"/>
    <property type="match status" value="4"/>
</dbReference>
<dbReference type="OrthoDB" id="422888at2"/>
<dbReference type="AlphaFoldDB" id="F0S1P6"/>
<keyword evidence="4" id="KW-0472">Membrane</keyword>
<feature type="transmembrane region" description="Helical" evidence="4">
    <location>
        <begin position="12"/>
        <end position="30"/>
    </location>
</feature>
<evidence type="ECO:0000256" key="2">
    <source>
        <dbReference type="ARBA" id="ARBA00022737"/>
    </source>
</evidence>
<name>F0S1P6_DESTD</name>
<sequence length="691" mass="77503">MKKVVSLIVKHLLYICLNLIFIIFSLNSVASPQKEKFKLPKIRTIPNKITLDVWEKWNSKNWILSVTFSPNGNWIAYGSYSSFNGRGTVTIIDPLTGNRKAVLYTTGGQVEKLAVSPDGNLIAAGNAGGTIDIFDVKSKEKIKTLREHKRTISSIAFSPNGKLLASADYDGVVKLWDLNTWEPIKTFSGKLVAFSPDSKYLAILNRKELFIYDISKGNTSKILSLKNLYGPVDTICFSPDGTLIAFSNFDNIYILKVSKDNKMQIKLKMKKVIKGTQYRKRMEHYPNYGEILSMSFSPDSKLIAIGTINFFKNRPQAGVVAIFDVKTGTCIKLLEKYRNDVRSVTFSPDGSMIAFGCHSGELGVLKVEEPFFSLTTLDILDKDKLLSIPKGTVIKAVRGNGGTYIVYPIYGKLKEGRLNPLYYSANPILVFKESPLLPYPGSQYPVGTIKKGEIVDKKQILITRDKKYLYLDRKGFISANSTVKIKPCKISFLAKIEGTVLKTLPNENASYTVPTGTVLFAKYFCPYFNYYLVTSPSGKSGWVSAQYLEKLPVKDINKDAVALKSTNLFFSVSSKDHGIPINQGEIIKVVFKLKNYPLYYVKKGKNKGLINKDSIAFIKMFNPQKLWTITDTVLLKAPQKSADVIRNLPKFTELKVLGRVNDFYYVEVISIKLKGWIPTELTTLVKPDKLS</sequence>
<reference evidence="5 6" key="1">
    <citation type="journal article" date="2011" name="Stand. Genomic Sci.">
        <title>Complete genome sequence of the thermophilic sulfur-reducer Desulfurobacterium thermolithotrophum type strain (BSA(T)) from a deep-sea hydrothermal vent.</title>
        <authorList>
            <person name="Goker M."/>
            <person name="Daligault H."/>
            <person name="Mwirichia R."/>
            <person name="Lapidus A."/>
            <person name="Lucas S."/>
            <person name="Deshpande S."/>
            <person name="Pagani I."/>
            <person name="Tapia R."/>
            <person name="Cheng J.F."/>
            <person name="Goodwin L."/>
            <person name="Pitluck S."/>
            <person name="Liolios K."/>
            <person name="Ivanova N."/>
            <person name="Mavromatis K."/>
            <person name="Mikhailova N."/>
            <person name="Pati A."/>
            <person name="Chen A."/>
            <person name="Palaniappan K."/>
            <person name="Han C."/>
            <person name="Land M."/>
            <person name="Hauser L."/>
            <person name="Pan C."/>
            <person name="Brambilla E.M."/>
            <person name="Rohde M."/>
            <person name="Spring S."/>
            <person name="Sikorski J."/>
            <person name="Wirth R."/>
            <person name="Detter J.C."/>
            <person name="Woyke T."/>
            <person name="Bristow J."/>
            <person name="Eisen J.A."/>
            <person name="Markowitz V."/>
            <person name="Hugenholtz P."/>
            <person name="Kyrpides N.C."/>
            <person name="Klenk H.P."/>
        </authorList>
    </citation>
    <scope>NUCLEOTIDE SEQUENCE [LARGE SCALE GENOMIC DNA]</scope>
    <source>
        <strain evidence="6">DSM 11699 / BSA</strain>
    </source>
</reference>
<evidence type="ECO:0000256" key="3">
    <source>
        <dbReference type="PROSITE-ProRule" id="PRU00221"/>
    </source>
</evidence>
<dbReference type="SUPFAM" id="SSF50978">
    <property type="entry name" value="WD40 repeat-like"/>
    <property type="match status" value="1"/>
</dbReference>
<proteinExistence type="predicted"/>
<evidence type="ECO:0000256" key="1">
    <source>
        <dbReference type="ARBA" id="ARBA00022574"/>
    </source>
</evidence>
<dbReference type="Gene3D" id="2.130.10.10">
    <property type="entry name" value="YVTN repeat-like/Quinoprotein amine dehydrogenase"/>
    <property type="match status" value="2"/>
</dbReference>
<protein>
    <submittedName>
        <fullName evidence="5">WD40 repeat-containing protein</fullName>
    </submittedName>
</protein>